<sequence>MQEQNSTKFELDDELFASHGQRFANYLIDYICQVIMMFGIFMIIVIVAISNGNKDIVAEIESVKDVVKYAFVSAIILVYYNFFEILFAVTIGKLITNTVVVDRNGEKPTTDEILVRSICRLIPFEILSFLSPPGKGWHDSISKTYVVKRKVLEDRKRQFNTQNKS</sequence>
<dbReference type="Pfam" id="PF06271">
    <property type="entry name" value="RDD"/>
    <property type="match status" value="1"/>
</dbReference>
<evidence type="ECO:0000256" key="5">
    <source>
        <dbReference type="ARBA" id="ARBA00023136"/>
    </source>
</evidence>
<protein>
    <submittedName>
        <fullName evidence="8">RDD family protein</fullName>
    </submittedName>
</protein>
<comment type="caution">
    <text evidence="8">The sequence shown here is derived from an EMBL/GenBank/DDBJ whole genome shotgun (WGS) entry which is preliminary data.</text>
</comment>
<dbReference type="PANTHER" id="PTHR36115">
    <property type="entry name" value="PROLINE-RICH ANTIGEN HOMOLOG-RELATED"/>
    <property type="match status" value="1"/>
</dbReference>
<feature type="domain" description="RDD" evidence="7">
    <location>
        <begin position="17"/>
        <end position="130"/>
    </location>
</feature>
<evidence type="ECO:0000256" key="6">
    <source>
        <dbReference type="SAM" id="Phobius"/>
    </source>
</evidence>
<dbReference type="Proteomes" id="UP001596287">
    <property type="component" value="Unassembled WGS sequence"/>
</dbReference>
<evidence type="ECO:0000313" key="9">
    <source>
        <dbReference type="Proteomes" id="UP001596287"/>
    </source>
</evidence>
<evidence type="ECO:0000256" key="4">
    <source>
        <dbReference type="ARBA" id="ARBA00022989"/>
    </source>
</evidence>
<gene>
    <name evidence="8" type="ORF">ACFPVY_11255</name>
</gene>
<keyword evidence="9" id="KW-1185">Reference proteome</keyword>
<evidence type="ECO:0000259" key="7">
    <source>
        <dbReference type="Pfam" id="PF06271"/>
    </source>
</evidence>
<organism evidence="8 9">
    <name type="scientific">Flavobacterium qiangtangense</name>
    <dbReference type="NCBI Taxonomy" id="1442595"/>
    <lineage>
        <taxon>Bacteria</taxon>
        <taxon>Pseudomonadati</taxon>
        <taxon>Bacteroidota</taxon>
        <taxon>Flavobacteriia</taxon>
        <taxon>Flavobacteriales</taxon>
        <taxon>Flavobacteriaceae</taxon>
        <taxon>Flavobacterium</taxon>
    </lineage>
</organism>
<comment type="subcellular location">
    <subcellularLocation>
        <location evidence="1">Cell membrane</location>
        <topology evidence="1">Multi-pass membrane protein</topology>
    </subcellularLocation>
</comment>
<evidence type="ECO:0000313" key="8">
    <source>
        <dbReference type="EMBL" id="MFC6097220.1"/>
    </source>
</evidence>
<name>A0ABW1PQK5_9FLAO</name>
<reference evidence="9" key="1">
    <citation type="journal article" date="2019" name="Int. J. Syst. Evol. Microbiol.">
        <title>The Global Catalogue of Microorganisms (GCM) 10K type strain sequencing project: providing services to taxonomists for standard genome sequencing and annotation.</title>
        <authorList>
            <consortium name="The Broad Institute Genomics Platform"/>
            <consortium name="The Broad Institute Genome Sequencing Center for Infectious Disease"/>
            <person name="Wu L."/>
            <person name="Ma J."/>
        </authorList>
    </citation>
    <scope>NUCLEOTIDE SEQUENCE [LARGE SCALE GENOMIC DNA]</scope>
    <source>
        <strain evidence="9">CCUG 49679</strain>
    </source>
</reference>
<keyword evidence="3 6" id="KW-0812">Transmembrane</keyword>
<dbReference type="RefSeq" id="WP_379792111.1">
    <property type="nucleotide sequence ID" value="NZ_JBHSQB010000008.1"/>
</dbReference>
<keyword evidence="4 6" id="KW-1133">Transmembrane helix</keyword>
<accession>A0ABW1PQK5</accession>
<dbReference type="InterPro" id="IPR051791">
    <property type="entry name" value="Pra-immunoreactive"/>
</dbReference>
<feature type="transmembrane region" description="Helical" evidence="6">
    <location>
        <begin position="69"/>
        <end position="89"/>
    </location>
</feature>
<proteinExistence type="predicted"/>
<dbReference type="InterPro" id="IPR010432">
    <property type="entry name" value="RDD"/>
</dbReference>
<evidence type="ECO:0000256" key="3">
    <source>
        <dbReference type="ARBA" id="ARBA00022692"/>
    </source>
</evidence>
<keyword evidence="2" id="KW-1003">Cell membrane</keyword>
<evidence type="ECO:0000256" key="2">
    <source>
        <dbReference type="ARBA" id="ARBA00022475"/>
    </source>
</evidence>
<evidence type="ECO:0000256" key="1">
    <source>
        <dbReference type="ARBA" id="ARBA00004651"/>
    </source>
</evidence>
<feature type="transmembrane region" description="Helical" evidence="6">
    <location>
        <begin position="27"/>
        <end position="49"/>
    </location>
</feature>
<dbReference type="EMBL" id="JBHSQB010000008">
    <property type="protein sequence ID" value="MFC6097220.1"/>
    <property type="molecule type" value="Genomic_DNA"/>
</dbReference>
<keyword evidence="5 6" id="KW-0472">Membrane</keyword>
<dbReference type="PANTHER" id="PTHR36115:SF4">
    <property type="entry name" value="MEMBRANE PROTEIN"/>
    <property type="match status" value="1"/>
</dbReference>